<dbReference type="SUPFAM" id="SSF100910">
    <property type="entry name" value="Chemosensory protein Csp2"/>
    <property type="match status" value="1"/>
</dbReference>
<organism evidence="2 3">
    <name type="scientific">Plutella xylostella</name>
    <name type="common">Diamondback moth</name>
    <name type="synonym">Plutella maculipennis</name>
    <dbReference type="NCBI Taxonomy" id="51655"/>
    <lineage>
        <taxon>Eukaryota</taxon>
        <taxon>Metazoa</taxon>
        <taxon>Ecdysozoa</taxon>
        <taxon>Arthropoda</taxon>
        <taxon>Hexapoda</taxon>
        <taxon>Insecta</taxon>
        <taxon>Pterygota</taxon>
        <taxon>Neoptera</taxon>
        <taxon>Endopterygota</taxon>
        <taxon>Lepidoptera</taxon>
        <taxon>Glossata</taxon>
        <taxon>Ditrysia</taxon>
        <taxon>Yponomeutoidea</taxon>
        <taxon>Plutellidae</taxon>
        <taxon>Plutella</taxon>
    </lineage>
</organism>
<dbReference type="Proteomes" id="UP000823941">
    <property type="component" value="Chromosome 19"/>
</dbReference>
<accession>A0ABQ7Q8R7</accession>
<dbReference type="InterPro" id="IPR036682">
    <property type="entry name" value="OS_D_A10/PebIII_sf"/>
</dbReference>
<evidence type="ECO:0000313" key="2">
    <source>
        <dbReference type="EMBL" id="KAG7301539.1"/>
    </source>
</evidence>
<feature type="chain" id="PRO_5046890268" description="Chemosensory protein" evidence="1">
    <location>
        <begin position="19"/>
        <end position="130"/>
    </location>
</feature>
<protein>
    <recommendedName>
        <fullName evidence="4">Chemosensory protein</fullName>
    </recommendedName>
</protein>
<keyword evidence="3" id="KW-1185">Reference proteome</keyword>
<gene>
    <name evidence="2" type="ORF">JYU34_014505</name>
</gene>
<keyword evidence="1" id="KW-0732">Signal</keyword>
<dbReference type="Gene3D" id="1.10.2080.10">
    <property type="entry name" value="Insect odorant-binding protein A10/Ejaculatory bulb-specific protein 3"/>
    <property type="match status" value="1"/>
</dbReference>
<feature type="signal peptide" evidence="1">
    <location>
        <begin position="1"/>
        <end position="18"/>
    </location>
</feature>
<comment type="caution">
    <text evidence="2">The sequence shown here is derived from an EMBL/GenBank/DDBJ whole genome shotgun (WGS) entry which is preliminary data.</text>
</comment>
<dbReference type="PANTHER" id="PTHR11257:SF12">
    <property type="entry name" value="EJACULATORY BULB-SPECIFIC PROTEIN 3-RELATED"/>
    <property type="match status" value="1"/>
</dbReference>
<reference evidence="2 3" key="1">
    <citation type="submission" date="2021-06" db="EMBL/GenBank/DDBJ databases">
        <title>A haploid diamondback moth (Plutella xylostella L.) genome assembly resolves 31 chromosomes and identifies a diamide resistance mutation.</title>
        <authorList>
            <person name="Ward C.M."/>
            <person name="Perry K.D."/>
            <person name="Baker G."/>
            <person name="Powis K."/>
            <person name="Heckel D.G."/>
            <person name="Baxter S.W."/>
        </authorList>
    </citation>
    <scope>NUCLEOTIDE SEQUENCE [LARGE SCALE GENOMIC DNA]</scope>
    <source>
        <strain evidence="2 3">LV</strain>
        <tissue evidence="2">Single pupa</tissue>
    </source>
</reference>
<dbReference type="InterPro" id="IPR005055">
    <property type="entry name" value="A10/PebIII"/>
</dbReference>
<dbReference type="EMBL" id="JAHIBW010000019">
    <property type="protein sequence ID" value="KAG7301539.1"/>
    <property type="molecule type" value="Genomic_DNA"/>
</dbReference>
<evidence type="ECO:0000256" key="1">
    <source>
        <dbReference type="SAM" id="SignalP"/>
    </source>
</evidence>
<dbReference type="Pfam" id="PF03392">
    <property type="entry name" value="OS-D"/>
    <property type="match status" value="1"/>
</dbReference>
<evidence type="ECO:0000313" key="3">
    <source>
        <dbReference type="Proteomes" id="UP000823941"/>
    </source>
</evidence>
<evidence type="ECO:0008006" key="4">
    <source>
        <dbReference type="Google" id="ProtNLM"/>
    </source>
</evidence>
<proteinExistence type="predicted"/>
<sequence length="130" mass="14758">MTSLKLLALACVMAAALADDTYTDKYDNINLQEILDNKRLLMNYVNCVLEKGKCNAEGKELKDHLEEALQTGCAKCTEAQKKGAQTVIEHLIKNELELWRELANKYDPQGTFRKKYEDQAKEHGIVIPDE</sequence>
<dbReference type="PANTHER" id="PTHR11257">
    <property type="entry name" value="CHEMOSENSORY PROTEIN-RELATED"/>
    <property type="match status" value="1"/>
</dbReference>
<name>A0ABQ7Q8R7_PLUXY</name>